<dbReference type="Proteomes" id="UP000184356">
    <property type="component" value="Unassembled WGS sequence"/>
</dbReference>
<evidence type="ECO:0000256" key="1">
    <source>
        <dbReference type="ARBA" id="ARBA00005725"/>
    </source>
</evidence>
<dbReference type="AlphaFoldDB" id="A0A1L9TD29"/>
<dbReference type="Gene3D" id="3.40.50.720">
    <property type="entry name" value="NAD(P)-binding Rossmann-like Domain"/>
    <property type="match status" value="1"/>
</dbReference>
<accession>A0A1L9TD29</accession>
<dbReference type="VEuPathDB" id="FungiDB:ASPSYDRAFT_154719"/>
<reference evidence="6" key="1">
    <citation type="journal article" date="2017" name="Genome Biol.">
        <title>Comparative genomics reveals high biological diversity and specific adaptations in the industrially and medically important fungal genus Aspergillus.</title>
        <authorList>
            <person name="de Vries R.P."/>
            <person name="Riley R."/>
            <person name="Wiebenga A."/>
            <person name="Aguilar-Osorio G."/>
            <person name="Amillis S."/>
            <person name="Uchima C.A."/>
            <person name="Anderluh G."/>
            <person name="Asadollahi M."/>
            <person name="Askin M."/>
            <person name="Barry K."/>
            <person name="Battaglia E."/>
            <person name="Bayram O."/>
            <person name="Benocci T."/>
            <person name="Braus-Stromeyer S.A."/>
            <person name="Caldana C."/>
            <person name="Canovas D."/>
            <person name="Cerqueira G.C."/>
            <person name="Chen F."/>
            <person name="Chen W."/>
            <person name="Choi C."/>
            <person name="Clum A."/>
            <person name="Dos Santos R.A."/>
            <person name="Damasio A.R."/>
            <person name="Diallinas G."/>
            <person name="Emri T."/>
            <person name="Fekete E."/>
            <person name="Flipphi M."/>
            <person name="Freyberg S."/>
            <person name="Gallo A."/>
            <person name="Gournas C."/>
            <person name="Habgood R."/>
            <person name="Hainaut M."/>
            <person name="Harispe M.L."/>
            <person name="Henrissat B."/>
            <person name="Hilden K.S."/>
            <person name="Hope R."/>
            <person name="Hossain A."/>
            <person name="Karabika E."/>
            <person name="Karaffa L."/>
            <person name="Karanyi Z."/>
            <person name="Krasevec N."/>
            <person name="Kuo A."/>
            <person name="Kusch H."/>
            <person name="LaButti K."/>
            <person name="Lagendijk E.L."/>
            <person name="Lapidus A."/>
            <person name="Levasseur A."/>
            <person name="Lindquist E."/>
            <person name="Lipzen A."/>
            <person name="Logrieco A.F."/>
            <person name="MacCabe A."/>
            <person name="Maekelae M.R."/>
            <person name="Malavazi I."/>
            <person name="Melin P."/>
            <person name="Meyer V."/>
            <person name="Mielnichuk N."/>
            <person name="Miskei M."/>
            <person name="Molnar A.P."/>
            <person name="Mule G."/>
            <person name="Ngan C.Y."/>
            <person name="Orejas M."/>
            <person name="Orosz E."/>
            <person name="Ouedraogo J.P."/>
            <person name="Overkamp K.M."/>
            <person name="Park H.-S."/>
            <person name="Perrone G."/>
            <person name="Piumi F."/>
            <person name="Punt P.J."/>
            <person name="Ram A.F."/>
            <person name="Ramon A."/>
            <person name="Rauscher S."/>
            <person name="Record E."/>
            <person name="Riano-Pachon D.M."/>
            <person name="Robert V."/>
            <person name="Roehrig J."/>
            <person name="Ruller R."/>
            <person name="Salamov A."/>
            <person name="Salih N.S."/>
            <person name="Samson R.A."/>
            <person name="Sandor E."/>
            <person name="Sanguinetti M."/>
            <person name="Schuetze T."/>
            <person name="Sepcic K."/>
            <person name="Shelest E."/>
            <person name="Sherlock G."/>
            <person name="Sophianopoulou V."/>
            <person name="Squina F.M."/>
            <person name="Sun H."/>
            <person name="Susca A."/>
            <person name="Todd R.B."/>
            <person name="Tsang A."/>
            <person name="Unkles S.E."/>
            <person name="van de Wiele N."/>
            <person name="van Rossen-Uffink D."/>
            <person name="Oliveira J.V."/>
            <person name="Vesth T.C."/>
            <person name="Visser J."/>
            <person name="Yu J.-H."/>
            <person name="Zhou M."/>
            <person name="Andersen M.R."/>
            <person name="Archer D.B."/>
            <person name="Baker S.E."/>
            <person name="Benoit I."/>
            <person name="Brakhage A.A."/>
            <person name="Braus G.H."/>
            <person name="Fischer R."/>
            <person name="Frisvad J.C."/>
            <person name="Goldman G.H."/>
            <person name="Houbraken J."/>
            <person name="Oakley B."/>
            <person name="Pocsi I."/>
            <person name="Scazzocchio C."/>
            <person name="Seiboth B."/>
            <person name="vanKuyk P.A."/>
            <person name="Wortman J."/>
            <person name="Dyer P.S."/>
            <person name="Grigoriev I.V."/>
        </authorList>
    </citation>
    <scope>NUCLEOTIDE SEQUENCE [LARGE SCALE GENOMIC DNA]</scope>
    <source>
        <strain evidence="6">CBS 593.65</strain>
    </source>
</reference>
<evidence type="ECO:0000256" key="2">
    <source>
        <dbReference type="ARBA" id="ARBA00022857"/>
    </source>
</evidence>
<dbReference type="GO" id="GO:0016491">
    <property type="term" value="F:oxidoreductase activity"/>
    <property type="evidence" value="ECO:0007669"/>
    <property type="project" value="UniProtKB-KW"/>
</dbReference>
<keyword evidence="3" id="KW-0560">Oxidoreductase</keyword>
<sequence length="311" mass="34966">MKVGIAGITGKFARRLVTHLLSSPSQPTIKGFCRDPSKLPADIKSHPQVELIQGEAFDKAVIATFVQACDVVVCCYLGDDSLMVEGQKLLIDACEEAGVARYVASDWALDYTKLELGELFVKDPMIHIKRYLDSKKGGVVDGVHILVGGFMEPVFSSFFGIVDAQENVFRYWGDGNEVMEGTTYDDAARYTAQVVLDRAAKGVLKFLGGRATVREIAASYEKVYSVAVKLERRGSLEELYKTMHVLREKNPQDVYSYMSLFFYYYWVNGQTLLGPQTDNARYPEVNAMDWERFMASWPREKLASSYFALNM</sequence>
<dbReference type="SUPFAM" id="SSF51735">
    <property type="entry name" value="NAD(P)-binding Rossmann-fold domains"/>
    <property type="match status" value="1"/>
</dbReference>
<comment type="similarity">
    <text evidence="1">Belongs to the NmrA-type oxidoreductase family. Isoflavone reductase subfamily.</text>
</comment>
<gene>
    <name evidence="5" type="ORF">ASPSYDRAFT_154719</name>
</gene>
<dbReference type="GeneID" id="63758465"/>
<dbReference type="InterPro" id="IPR036291">
    <property type="entry name" value="NAD(P)-bd_dom_sf"/>
</dbReference>
<dbReference type="PANTHER" id="PTHR47706">
    <property type="entry name" value="NMRA-LIKE FAMILY PROTEIN"/>
    <property type="match status" value="1"/>
</dbReference>
<evidence type="ECO:0000313" key="6">
    <source>
        <dbReference type="Proteomes" id="UP000184356"/>
    </source>
</evidence>
<dbReference type="InterPro" id="IPR016040">
    <property type="entry name" value="NAD(P)-bd_dom"/>
</dbReference>
<evidence type="ECO:0000256" key="3">
    <source>
        <dbReference type="ARBA" id="ARBA00023002"/>
    </source>
</evidence>
<dbReference type="OrthoDB" id="419598at2759"/>
<keyword evidence="2" id="KW-0521">NADP</keyword>
<dbReference type="EMBL" id="KV878588">
    <property type="protein sequence ID" value="OJJ57349.1"/>
    <property type="molecule type" value="Genomic_DNA"/>
</dbReference>
<keyword evidence="6" id="KW-1185">Reference proteome</keyword>
<proteinExistence type="inferred from homology"/>
<name>A0A1L9TD29_9EURO</name>
<dbReference type="Pfam" id="PF13460">
    <property type="entry name" value="NAD_binding_10"/>
    <property type="match status" value="1"/>
</dbReference>
<feature type="domain" description="NAD(P)-binding" evidence="4">
    <location>
        <begin position="7"/>
        <end position="109"/>
    </location>
</feature>
<protein>
    <recommendedName>
        <fullName evidence="4">NAD(P)-binding domain-containing protein</fullName>
    </recommendedName>
</protein>
<evidence type="ECO:0000259" key="4">
    <source>
        <dbReference type="Pfam" id="PF13460"/>
    </source>
</evidence>
<dbReference type="STRING" id="1036612.A0A1L9TD29"/>
<dbReference type="InterPro" id="IPR051609">
    <property type="entry name" value="NmrA/Isoflavone_reductase-like"/>
</dbReference>
<dbReference type="PANTHER" id="PTHR47706:SF9">
    <property type="entry name" value="NMRA-LIKE DOMAIN-CONTAINING PROTEIN-RELATED"/>
    <property type="match status" value="1"/>
</dbReference>
<dbReference type="RefSeq" id="XP_040701155.1">
    <property type="nucleotide sequence ID" value="XM_040842392.1"/>
</dbReference>
<evidence type="ECO:0000313" key="5">
    <source>
        <dbReference type="EMBL" id="OJJ57349.1"/>
    </source>
</evidence>
<organism evidence="5 6">
    <name type="scientific">Aspergillus sydowii CBS 593.65</name>
    <dbReference type="NCBI Taxonomy" id="1036612"/>
    <lineage>
        <taxon>Eukaryota</taxon>
        <taxon>Fungi</taxon>
        <taxon>Dikarya</taxon>
        <taxon>Ascomycota</taxon>
        <taxon>Pezizomycotina</taxon>
        <taxon>Eurotiomycetes</taxon>
        <taxon>Eurotiomycetidae</taxon>
        <taxon>Eurotiales</taxon>
        <taxon>Aspergillaceae</taxon>
        <taxon>Aspergillus</taxon>
        <taxon>Aspergillus subgen. Nidulantes</taxon>
    </lineage>
</organism>